<dbReference type="InterPro" id="IPR027417">
    <property type="entry name" value="P-loop_NTPase"/>
</dbReference>
<organism evidence="6 7">
    <name type="scientific">Pseudolactococcus chungangensis CAU 28 = DSM 22330</name>
    <dbReference type="NCBI Taxonomy" id="1122154"/>
    <lineage>
        <taxon>Bacteria</taxon>
        <taxon>Bacillati</taxon>
        <taxon>Bacillota</taxon>
        <taxon>Bacilli</taxon>
        <taxon>Lactobacillales</taxon>
        <taxon>Streptococcaceae</taxon>
        <taxon>Pseudolactococcus</taxon>
    </lineage>
</organism>
<dbReference type="InterPro" id="IPR051782">
    <property type="entry name" value="ABC_Transporter_VariousFunc"/>
</dbReference>
<dbReference type="GO" id="GO:0016887">
    <property type="term" value="F:ATP hydrolysis activity"/>
    <property type="evidence" value="ECO:0007669"/>
    <property type="project" value="InterPro"/>
</dbReference>
<sequence>MRIFREVTFEIEHTKILDNVNLDIDSGINILQGKNGVGKSTLLKIILGMIPLEKGKILVHDKMGYVPDSSELYFGELTPQNLFTLLCDESQNKVKSVETMEKFINIFEFDSSILNKRIKKLSLGQIKKVMIVAGHLNVSSLILMDEPFSGLDSESLNRFIEFLNQSDITYLIVSHEMDISSLIVVNHFVLQSGKIEYFNE</sequence>
<proteinExistence type="predicted"/>
<keyword evidence="3" id="KW-0067">ATP-binding</keyword>
<dbReference type="Gene3D" id="3.40.50.300">
    <property type="entry name" value="P-loop containing nucleotide triphosphate hydrolases"/>
    <property type="match status" value="1"/>
</dbReference>
<evidence type="ECO:0000256" key="3">
    <source>
        <dbReference type="ARBA" id="ARBA00022840"/>
    </source>
</evidence>
<evidence type="ECO:0000256" key="2">
    <source>
        <dbReference type="ARBA" id="ARBA00022741"/>
    </source>
</evidence>
<reference evidence="6 7" key="2">
    <citation type="submission" date="2016-11" db="EMBL/GenBank/DDBJ databases">
        <authorList>
            <person name="Jaros S."/>
            <person name="Januszkiewicz K."/>
            <person name="Wedrychowicz H."/>
        </authorList>
    </citation>
    <scope>NUCLEOTIDE SEQUENCE [LARGE SCALE GENOMIC DNA]</scope>
    <source>
        <strain evidence="6 7">DSM 22330</strain>
    </source>
</reference>
<feature type="domain" description="ABC transporter" evidence="4">
    <location>
        <begin position="2"/>
        <end position="200"/>
    </location>
</feature>
<evidence type="ECO:0000256" key="1">
    <source>
        <dbReference type="ARBA" id="ARBA00022448"/>
    </source>
</evidence>
<name>A0A1K2HFY0_9LACT</name>
<dbReference type="SMART" id="SM00382">
    <property type="entry name" value="AAA"/>
    <property type="match status" value="1"/>
</dbReference>
<dbReference type="InterPro" id="IPR003439">
    <property type="entry name" value="ABC_transporter-like_ATP-bd"/>
</dbReference>
<dbReference type="Pfam" id="PF00005">
    <property type="entry name" value="ABC_tran"/>
    <property type="match status" value="1"/>
</dbReference>
<dbReference type="InterPro" id="IPR003593">
    <property type="entry name" value="AAA+_ATPase"/>
</dbReference>
<keyword evidence="2" id="KW-0547">Nucleotide-binding</keyword>
<dbReference type="EMBL" id="FPKS01000010">
    <property type="protein sequence ID" value="SFZ75627.1"/>
    <property type="molecule type" value="Genomic_DNA"/>
</dbReference>
<dbReference type="PROSITE" id="PS50893">
    <property type="entry name" value="ABC_TRANSPORTER_2"/>
    <property type="match status" value="1"/>
</dbReference>
<accession>A0A1K2HFY0</accession>
<dbReference type="GO" id="GO:0005524">
    <property type="term" value="F:ATP binding"/>
    <property type="evidence" value="ECO:0007669"/>
    <property type="project" value="UniProtKB-KW"/>
</dbReference>
<dbReference type="PANTHER" id="PTHR42939">
    <property type="entry name" value="ABC TRANSPORTER ATP-BINDING PROTEIN ALBC-RELATED"/>
    <property type="match status" value="1"/>
</dbReference>
<dbReference type="OrthoDB" id="2968466at2"/>
<dbReference type="Proteomes" id="UP000218979">
    <property type="component" value="Unassembled WGS sequence"/>
</dbReference>
<protein>
    <submittedName>
        <fullName evidence="6">ABC-type Mn2+/Zn2+ transport system, ATPase component</fullName>
    </submittedName>
</protein>
<evidence type="ECO:0000313" key="6">
    <source>
        <dbReference type="EMBL" id="SFZ75627.1"/>
    </source>
</evidence>
<dbReference type="AlphaFoldDB" id="A0A1K2HFY0"/>
<gene>
    <name evidence="5" type="ORF">RR45_GL000261</name>
    <name evidence="6" type="ORF">SAMN02746068_01677</name>
</gene>
<evidence type="ECO:0000313" key="5">
    <source>
        <dbReference type="EMBL" id="PCS03239.1"/>
    </source>
</evidence>
<dbReference type="Proteomes" id="UP000185655">
    <property type="component" value="Unassembled WGS sequence"/>
</dbReference>
<dbReference type="PANTHER" id="PTHR42939:SF1">
    <property type="entry name" value="ABC TRANSPORTER ATP-BINDING PROTEIN ALBC-RELATED"/>
    <property type="match status" value="1"/>
</dbReference>
<keyword evidence="8" id="KW-1185">Reference proteome</keyword>
<dbReference type="STRING" id="1122154.SAMN02746068_01677"/>
<dbReference type="RefSeq" id="WP_031366815.1">
    <property type="nucleotide sequence ID" value="NZ_FPKS01000010.1"/>
</dbReference>
<keyword evidence="1" id="KW-0813">Transport</keyword>
<evidence type="ECO:0000259" key="4">
    <source>
        <dbReference type="PROSITE" id="PS50893"/>
    </source>
</evidence>
<evidence type="ECO:0000313" key="8">
    <source>
        <dbReference type="Proteomes" id="UP000218979"/>
    </source>
</evidence>
<evidence type="ECO:0000313" key="7">
    <source>
        <dbReference type="Proteomes" id="UP000185655"/>
    </source>
</evidence>
<dbReference type="EMBL" id="JXJT01000010">
    <property type="protein sequence ID" value="PCS03239.1"/>
    <property type="molecule type" value="Genomic_DNA"/>
</dbReference>
<dbReference type="SUPFAM" id="SSF52540">
    <property type="entry name" value="P-loop containing nucleoside triphosphate hydrolases"/>
    <property type="match status" value="1"/>
</dbReference>
<reference evidence="5 8" key="1">
    <citation type="submission" date="2014-12" db="EMBL/GenBank/DDBJ databases">
        <title>Draft genome sequences of 10 type strains of Lactococcus.</title>
        <authorList>
            <person name="Sun Z."/>
            <person name="Zhong Z."/>
            <person name="Liu W."/>
            <person name="Zhang W."/>
            <person name="Zhang H."/>
        </authorList>
    </citation>
    <scope>NUCLEOTIDE SEQUENCE [LARGE SCALE GENOMIC DNA]</scope>
    <source>
        <strain evidence="5 8">DSM 22330</strain>
    </source>
</reference>